<dbReference type="AlphaFoldDB" id="X0X2F3"/>
<dbReference type="SUPFAM" id="SSF55681">
    <property type="entry name" value="Class II aaRS and biotin synthetases"/>
    <property type="match status" value="1"/>
</dbReference>
<dbReference type="Gene3D" id="3.30.930.10">
    <property type="entry name" value="Bira Bifunctional Protein, Domain 2"/>
    <property type="match status" value="1"/>
</dbReference>
<dbReference type="InterPro" id="IPR004143">
    <property type="entry name" value="BPL_LPL_catalytic"/>
</dbReference>
<protein>
    <recommendedName>
        <fullName evidence="1">BPL/LPL catalytic domain-containing protein</fullName>
    </recommendedName>
</protein>
<sequence length="74" mass="8266">IASIGVRVSKFITFHGMAINIQNDLSIFDFITPCGLDGVEMTSVLKETGKRHLMSQVKRNLAELLKEHFSSNET</sequence>
<evidence type="ECO:0000259" key="1">
    <source>
        <dbReference type="PROSITE" id="PS51733"/>
    </source>
</evidence>
<organism evidence="2">
    <name type="scientific">marine sediment metagenome</name>
    <dbReference type="NCBI Taxonomy" id="412755"/>
    <lineage>
        <taxon>unclassified sequences</taxon>
        <taxon>metagenomes</taxon>
        <taxon>ecological metagenomes</taxon>
    </lineage>
</organism>
<dbReference type="EMBL" id="BARS01045863">
    <property type="protein sequence ID" value="GAG37394.1"/>
    <property type="molecule type" value="Genomic_DNA"/>
</dbReference>
<name>X0X2F3_9ZZZZ</name>
<dbReference type="GO" id="GO:0009249">
    <property type="term" value="P:protein lipoylation"/>
    <property type="evidence" value="ECO:0007669"/>
    <property type="project" value="TreeGrafter"/>
</dbReference>
<comment type="caution">
    <text evidence="2">The sequence shown here is derived from an EMBL/GenBank/DDBJ whole genome shotgun (WGS) entry which is preliminary data.</text>
</comment>
<feature type="domain" description="BPL/LPL catalytic" evidence="1">
    <location>
        <begin position="1"/>
        <end position="73"/>
    </location>
</feature>
<dbReference type="GO" id="GO:0033819">
    <property type="term" value="F:lipoyl(octanoyl) transferase activity"/>
    <property type="evidence" value="ECO:0007669"/>
    <property type="project" value="TreeGrafter"/>
</dbReference>
<proteinExistence type="predicted"/>
<evidence type="ECO:0000313" key="2">
    <source>
        <dbReference type="EMBL" id="GAG37394.1"/>
    </source>
</evidence>
<accession>X0X2F3</accession>
<feature type="non-terminal residue" evidence="2">
    <location>
        <position position="1"/>
    </location>
</feature>
<dbReference type="PANTHER" id="PTHR10993">
    <property type="entry name" value="OCTANOYLTRANSFERASE"/>
    <property type="match status" value="1"/>
</dbReference>
<dbReference type="InterPro" id="IPR045864">
    <property type="entry name" value="aa-tRNA-synth_II/BPL/LPL"/>
</dbReference>
<dbReference type="PANTHER" id="PTHR10993:SF7">
    <property type="entry name" value="LIPOYLTRANSFERASE 2, MITOCHONDRIAL-RELATED"/>
    <property type="match status" value="1"/>
</dbReference>
<reference evidence="2" key="1">
    <citation type="journal article" date="2014" name="Front. Microbiol.">
        <title>High frequency of phylogenetically diverse reductive dehalogenase-homologous genes in deep subseafloor sedimentary metagenomes.</title>
        <authorList>
            <person name="Kawai M."/>
            <person name="Futagami T."/>
            <person name="Toyoda A."/>
            <person name="Takaki Y."/>
            <person name="Nishi S."/>
            <person name="Hori S."/>
            <person name="Arai W."/>
            <person name="Tsubouchi T."/>
            <person name="Morono Y."/>
            <person name="Uchiyama I."/>
            <person name="Ito T."/>
            <person name="Fujiyama A."/>
            <person name="Inagaki F."/>
            <person name="Takami H."/>
        </authorList>
    </citation>
    <scope>NUCLEOTIDE SEQUENCE</scope>
    <source>
        <strain evidence="2">Expedition CK06-06</strain>
    </source>
</reference>
<dbReference type="PROSITE" id="PS51733">
    <property type="entry name" value="BPL_LPL_CATALYTIC"/>
    <property type="match status" value="1"/>
</dbReference>
<gene>
    <name evidence="2" type="ORF">S01H1_69116</name>
</gene>